<comment type="similarity">
    <text evidence="2">Belongs to the GerABKC lipoprotein family.</text>
</comment>
<dbReference type="Proteomes" id="UP000479114">
    <property type="component" value="Chromosome"/>
</dbReference>
<gene>
    <name evidence="11" type="ORF">GZH47_01600</name>
</gene>
<keyword evidence="6" id="KW-0564">Palmitate</keyword>
<dbReference type="PANTHER" id="PTHR35789">
    <property type="entry name" value="SPORE GERMINATION PROTEIN B3"/>
    <property type="match status" value="1"/>
</dbReference>
<evidence type="ECO:0000256" key="5">
    <source>
        <dbReference type="ARBA" id="ARBA00023136"/>
    </source>
</evidence>
<comment type="subcellular location">
    <subcellularLocation>
        <location evidence="1">Membrane</location>
        <topology evidence="1">Lipid-anchor</topology>
    </subcellularLocation>
</comment>
<sequence length="383" mass="42181">MKKAMILLCLSLLSTVTGGCWNLKEPNQLAIVIAGGLDANKDGRLVVSSQIAIPAGLNSQSTGASNNRSFVVVSALGKDFMDAGQNLQTQLSRSLFYAHRQTILIGQRMAEQGLAKQGIRRYLDMIVRNPKSEIRSVIWVVKGGEAKDILATKPTFDPLISTALSSIQMSLGMKPYYFREFLGDALKNGGAVLLPAVSGNSSGTKFNYSGAAVLNKENGLRLSGFLKPVESYYANWITGRQKMFTITALQSQGGSSISIRVKPLRNRIDIDKGPQGIRVHIRLRGSGDIVENNTLLDPSSAKDLQTIQNRLSKEAEQRVAKLIDLAQKQYKVDFLGIGELVHRKYPREWKSLQKNWNDTFITLPITSEVRIRYQDPGQTNAAI</sequence>
<evidence type="ECO:0000259" key="10">
    <source>
        <dbReference type="Pfam" id="PF25198"/>
    </source>
</evidence>
<evidence type="ECO:0000256" key="1">
    <source>
        <dbReference type="ARBA" id="ARBA00004635"/>
    </source>
</evidence>
<feature type="domain" description="Spore germination protein N-terminal" evidence="10">
    <location>
        <begin position="24"/>
        <end position="197"/>
    </location>
</feature>
<organism evidence="11 12">
    <name type="scientific">Paenibacillus rhizovicinus</name>
    <dbReference type="NCBI Taxonomy" id="2704463"/>
    <lineage>
        <taxon>Bacteria</taxon>
        <taxon>Bacillati</taxon>
        <taxon>Bacillota</taxon>
        <taxon>Bacilli</taxon>
        <taxon>Bacillales</taxon>
        <taxon>Paenibacillaceae</taxon>
        <taxon>Paenibacillus</taxon>
    </lineage>
</organism>
<dbReference type="NCBIfam" id="TIGR02887">
    <property type="entry name" value="spore_ger_x_C"/>
    <property type="match status" value="1"/>
</dbReference>
<evidence type="ECO:0000256" key="4">
    <source>
        <dbReference type="ARBA" id="ARBA00022729"/>
    </source>
</evidence>
<keyword evidence="12" id="KW-1185">Reference proteome</keyword>
<dbReference type="GO" id="GO:0009847">
    <property type="term" value="P:spore germination"/>
    <property type="evidence" value="ECO:0007669"/>
    <property type="project" value="InterPro"/>
</dbReference>
<dbReference type="Pfam" id="PF25198">
    <property type="entry name" value="Spore_GerAC_N"/>
    <property type="match status" value="1"/>
</dbReference>
<keyword evidence="7" id="KW-0449">Lipoprotein</keyword>
<protein>
    <submittedName>
        <fullName evidence="11">Ger(X)C family spore germination protein</fullName>
    </submittedName>
</protein>
<reference evidence="11 12" key="1">
    <citation type="submission" date="2020-02" db="EMBL/GenBank/DDBJ databases">
        <title>Paenibacillus sp. nov., isolated from rhizosphere soil of tomato.</title>
        <authorList>
            <person name="Weon H.-Y."/>
            <person name="Lee S.A."/>
        </authorList>
    </citation>
    <scope>NUCLEOTIDE SEQUENCE [LARGE SCALE GENOMIC DNA]</scope>
    <source>
        <strain evidence="11 12">14171R-81</strain>
    </source>
</reference>
<dbReference type="InterPro" id="IPR057336">
    <property type="entry name" value="GerAC_N"/>
</dbReference>
<name>A0A6C0NU12_9BACL</name>
<evidence type="ECO:0000256" key="3">
    <source>
        <dbReference type="ARBA" id="ARBA00022544"/>
    </source>
</evidence>
<dbReference type="RefSeq" id="WP_162638227.1">
    <property type="nucleotide sequence ID" value="NZ_CP048286.1"/>
</dbReference>
<evidence type="ECO:0000313" key="11">
    <source>
        <dbReference type="EMBL" id="QHW29657.1"/>
    </source>
</evidence>
<feature type="domain" description="Spore germination GerAC-like C-terminal" evidence="9">
    <location>
        <begin position="209"/>
        <end position="374"/>
    </location>
</feature>
<dbReference type="Pfam" id="PF05504">
    <property type="entry name" value="Spore_GerAC"/>
    <property type="match status" value="1"/>
</dbReference>
<evidence type="ECO:0000256" key="8">
    <source>
        <dbReference type="SAM" id="SignalP"/>
    </source>
</evidence>
<dbReference type="PROSITE" id="PS51257">
    <property type="entry name" value="PROKAR_LIPOPROTEIN"/>
    <property type="match status" value="1"/>
</dbReference>
<accession>A0A6C0NU12</accession>
<keyword evidence="5" id="KW-0472">Membrane</keyword>
<keyword evidence="4 8" id="KW-0732">Signal</keyword>
<dbReference type="PANTHER" id="PTHR35789:SF1">
    <property type="entry name" value="SPORE GERMINATION PROTEIN B3"/>
    <property type="match status" value="1"/>
</dbReference>
<evidence type="ECO:0000256" key="6">
    <source>
        <dbReference type="ARBA" id="ARBA00023139"/>
    </source>
</evidence>
<dbReference type="InterPro" id="IPR046953">
    <property type="entry name" value="Spore_GerAC-like_C"/>
</dbReference>
<dbReference type="InterPro" id="IPR038501">
    <property type="entry name" value="Spore_GerAC_C_sf"/>
</dbReference>
<dbReference type="EMBL" id="CP048286">
    <property type="protein sequence ID" value="QHW29657.1"/>
    <property type="molecule type" value="Genomic_DNA"/>
</dbReference>
<evidence type="ECO:0000256" key="7">
    <source>
        <dbReference type="ARBA" id="ARBA00023288"/>
    </source>
</evidence>
<dbReference type="AlphaFoldDB" id="A0A6C0NU12"/>
<keyword evidence="3" id="KW-0309">Germination</keyword>
<dbReference type="GO" id="GO:0016020">
    <property type="term" value="C:membrane"/>
    <property type="evidence" value="ECO:0007669"/>
    <property type="project" value="UniProtKB-SubCell"/>
</dbReference>
<evidence type="ECO:0000256" key="2">
    <source>
        <dbReference type="ARBA" id="ARBA00007886"/>
    </source>
</evidence>
<dbReference type="Gene3D" id="3.30.300.210">
    <property type="entry name" value="Nutrient germinant receptor protein C, domain 3"/>
    <property type="match status" value="1"/>
</dbReference>
<evidence type="ECO:0000259" key="9">
    <source>
        <dbReference type="Pfam" id="PF05504"/>
    </source>
</evidence>
<dbReference type="InterPro" id="IPR008844">
    <property type="entry name" value="Spore_GerAC-like"/>
</dbReference>
<evidence type="ECO:0000313" key="12">
    <source>
        <dbReference type="Proteomes" id="UP000479114"/>
    </source>
</evidence>
<dbReference type="KEGG" id="prz:GZH47_01600"/>
<feature type="signal peptide" evidence="8">
    <location>
        <begin position="1"/>
        <end position="19"/>
    </location>
</feature>
<feature type="chain" id="PRO_5025664633" evidence="8">
    <location>
        <begin position="20"/>
        <end position="383"/>
    </location>
</feature>
<proteinExistence type="inferred from homology"/>